<feature type="compositionally biased region" description="Acidic residues" evidence="1">
    <location>
        <begin position="1"/>
        <end position="10"/>
    </location>
</feature>
<dbReference type="Proteomes" id="UP001064971">
    <property type="component" value="Plasmid pDAETH-2"/>
</dbReference>
<reference evidence="2" key="1">
    <citation type="submission" date="2022-07" db="EMBL/GenBank/DDBJ databases">
        <title>Complete Genome Sequence of the Radioresistant Bacterium Deinococcus aetherius ST0316, Isolated from the Air Dust collected in Lower Stratosphere above Japan.</title>
        <authorList>
            <person name="Satoh K."/>
            <person name="Hagiwara K."/>
            <person name="Katsumata K."/>
            <person name="Kubo A."/>
            <person name="Yokobori S."/>
            <person name="Yamagishi A."/>
            <person name="Oono Y."/>
            <person name="Narumi I."/>
        </authorList>
    </citation>
    <scope>NUCLEOTIDE SEQUENCE</scope>
    <source>
        <strain evidence="2">ST0316</strain>
        <plasmid evidence="2">pDAETH-2</plasmid>
    </source>
</reference>
<evidence type="ECO:0000256" key="1">
    <source>
        <dbReference type="SAM" id="MobiDB-lite"/>
    </source>
</evidence>
<accession>A0ABM8AJV6</accession>
<evidence type="ECO:0000313" key="3">
    <source>
        <dbReference type="Proteomes" id="UP001064971"/>
    </source>
</evidence>
<feature type="region of interest" description="Disordered" evidence="1">
    <location>
        <begin position="1"/>
        <end position="52"/>
    </location>
</feature>
<feature type="compositionally biased region" description="Basic and acidic residues" evidence="1">
    <location>
        <begin position="42"/>
        <end position="52"/>
    </location>
</feature>
<keyword evidence="2" id="KW-0614">Plasmid</keyword>
<sequence>MTQPQEDDSQLSETAPGEDQSSTDDPTSADADEQGEGGQHGRPSDDSDPGHS</sequence>
<gene>
    <name evidence="2" type="ORF">DAETH_40740</name>
</gene>
<proteinExistence type="predicted"/>
<protein>
    <submittedName>
        <fullName evidence="2">Uncharacterized protein</fullName>
    </submittedName>
</protein>
<keyword evidence="3" id="KW-1185">Reference proteome</keyword>
<organism evidence="2 3">
    <name type="scientific">Deinococcus aetherius</name>
    <dbReference type="NCBI Taxonomy" id="200252"/>
    <lineage>
        <taxon>Bacteria</taxon>
        <taxon>Thermotogati</taxon>
        <taxon>Deinococcota</taxon>
        <taxon>Deinococci</taxon>
        <taxon>Deinococcales</taxon>
        <taxon>Deinococcaceae</taxon>
        <taxon>Deinococcus</taxon>
    </lineage>
</organism>
<dbReference type="RefSeq" id="WP_264778464.1">
    <property type="nucleotide sequence ID" value="NZ_AP026562.1"/>
</dbReference>
<name>A0ABM8AJV6_9DEIO</name>
<dbReference type="EMBL" id="AP026562">
    <property type="protein sequence ID" value="BDP44105.1"/>
    <property type="molecule type" value="Genomic_DNA"/>
</dbReference>
<geneLocation type="plasmid" evidence="2 3">
    <name>pDAETH-2</name>
</geneLocation>
<evidence type="ECO:0000313" key="2">
    <source>
        <dbReference type="EMBL" id="BDP44105.1"/>
    </source>
</evidence>
<feature type="compositionally biased region" description="Low complexity" evidence="1">
    <location>
        <begin position="19"/>
        <end position="29"/>
    </location>
</feature>